<keyword evidence="2" id="KW-1185">Reference proteome</keyword>
<evidence type="ECO:0000313" key="2">
    <source>
        <dbReference type="Proteomes" id="UP000006565"/>
    </source>
</evidence>
<sequence length="191" mass="21426" precursor="true">MSKISCLNLLIVFFLVLCLSGAASGYELRNKSYQIVSEDYTEYLIAAYGNVPVYDQNGEVVDTGIIKDLPDKRALNDWYGDIDLIVEDTHPDMEAYYYPEGPVLSYGYDRLGTVRVGIDEETDIDRETTDKIYRVISSKASESGIDDVPVIFVSEPIPDIGMPYKPEWVWVILGVKNTVRDLFGTNIFAAA</sequence>
<dbReference type="Proteomes" id="UP000006565">
    <property type="component" value="Chromosome"/>
</dbReference>
<dbReference type="RefSeq" id="WP_013328918.1">
    <property type="nucleotide sequence ID" value="NC_014507.1"/>
</dbReference>
<proteinExistence type="predicted"/>
<reference evidence="1 2" key="1">
    <citation type="journal article" date="2010" name="Stand. Genomic Sci.">
        <title>Complete genome sequence of Methanoplanus petrolearius type strain (SEBR 4847).</title>
        <authorList>
            <person name="Brambilla E."/>
            <person name="Djao O.D."/>
            <person name="Daligault H."/>
            <person name="Lapidus A."/>
            <person name="Lucas S."/>
            <person name="Hammon N."/>
            <person name="Nolan M."/>
            <person name="Tice H."/>
            <person name="Cheng J.F."/>
            <person name="Han C."/>
            <person name="Tapia R."/>
            <person name="Goodwin L."/>
            <person name="Pitluck S."/>
            <person name="Liolios K."/>
            <person name="Ivanova N."/>
            <person name="Mavromatis K."/>
            <person name="Mikhailova N."/>
            <person name="Pati A."/>
            <person name="Chen A."/>
            <person name="Palaniappan K."/>
            <person name="Land M."/>
            <person name="Hauser L."/>
            <person name="Chang Y.J."/>
            <person name="Jeffries C.D."/>
            <person name="Rohde M."/>
            <person name="Spring S."/>
            <person name="Sikorski J."/>
            <person name="Goker M."/>
            <person name="Woyke T."/>
            <person name="Bristow J."/>
            <person name="Eisen J.A."/>
            <person name="Markowitz V."/>
            <person name="Hugenholtz P."/>
            <person name="Kyrpides N.C."/>
            <person name="Klenk H.P."/>
        </authorList>
    </citation>
    <scope>NUCLEOTIDE SEQUENCE [LARGE SCALE GENOMIC DNA]</scope>
    <source>
        <strain evidence="2">DSM 11571 / OCM 486 / SEBR 4847</strain>
    </source>
</reference>
<protein>
    <submittedName>
        <fullName evidence="1">Uncharacterized protein</fullName>
    </submittedName>
</protein>
<dbReference type="GeneID" id="9743436"/>
<name>E1RK17_METP4</name>
<dbReference type="EMBL" id="CP002117">
    <property type="protein sequence ID" value="ADN35740.1"/>
    <property type="molecule type" value="Genomic_DNA"/>
</dbReference>
<evidence type="ECO:0000313" key="1">
    <source>
        <dbReference type="EMBL" id="ADN35740.1"/>
    </source>
</evidence>
<dbReference type="eggNOG" id="arCOG03374">
    <property type="taxonomic scope" value="Archaea"/>
</dbReference>
<dbReference type="AlphaFoldDB" id="E1RK17"/>
<dbReference type="HOGENOM" id="CLU_1418707_0_0_2"/>
<organism evidence="1 2">
    <name type="scientific">Methanolacinia petrolearia (strain DSM 11571 / OCM 486 / SEBR 4847)</name>
    <name type="common">Methanoplanus petrolearius</name>
    <dbReference type="NCBI Taxonomy" id="679926"/>
    <lineage>
        <taxon>Archaea</taxon>
        <taxon>Methanobacteriati</taxon>
        <taxon>Methanobacteriota</taxon>
        <taxon>Stenosarchaea group</taxon>
        <taxon>Methanomicrobia</taxon>
        <taxon>Methanomicrobiales</taxon>
        <taxon>Methanomicrobiaceae</taxon>
        <taxon>Methanolacinia</taxon>
    </lineage>
</organism>
<gene>
    <name evidence="1" type="ordered locus">Mpet_0973</name>
</gene>
<dbReference type="OrthoDB" id="137839at2157"/>
<dbReference type="KEGG" id="mpi:Mpet_0973"/>
<accession>E1RK17</accession>